<keyword evidence="2" id="KW-1185">Reference proteome</keyword>
<name>A0AAD8BEV6_BIOPF</name>
<organism evidence="1 2">
    <name type="scientific">Biomphalaria pfeifferi</name>
    <name type="common">Bloodfluke planorb</name>
    <name type="synonym">Freshwater snail</name>
    <dbReference type="NCBI Taxonomy" id="112525"/>
    <lineage>
        <taxon>Eukaryota</taxon>
        <taxon>Metazoa</taxon>
        <taxon>Spiralia</taxon>
        <taxon>Lophotrochozoa</taxon>
        <taxon>Mollusca</taxon>
        <taxon>Gastropoda</taxon>
        <taxon>Heterobranchia</taxon>
        <taxon>Euthyneura</taxon>
        <taxon>Panpulmonata</taxon>
        <taxon>Hygrophila</taxon>
        <taxon>Lymnaeoidea</taxon>
        <taxon>Planorbidae</taxon>
        <taxon>Biomphalaria</taxon>
    </lineage>
</organism>
<dbReference type="EMBL" id="JASAOG010000087">
    <property type="protein sequence ID" value="KAK0053260.1"/>
    <property type="molecule type" value="Genomic_DNA"/>
</dbReference>
<dbReference type="AlphaFoldDB" id="A0AAD8BEV6"/>
<sequence length="141" mass="16889">MYHSSTRLTPHTTAISADSTVVPHLHHIPQLFAQTAQLYYTFTAVLPHLFHLYHSSTKRVPHSYQSSMTRIRQMYHIYTKAQLHLYHRCTKVIPQLFHTYTPRIHYLDHSSTTRIPQLYFQCLLDDIFMFYYRQTTEMEVT</sequence>
<proteinExistence type="predicted"/>
<dbReference type="Proteomes" id="UP001233172">
    <property type="component" value="Unassembled WGS sequence"/>
</dbReference>
<evidence type="ECO:0000313" key="1">
    <source>
        <dbReference type="EMBL" id="KAK0053260.1"/>
    </source>
</evidence>
<protein>
    <submittedName>
        <fullName evidence="1">Uncharacterized protein</fullName>
    </submittedName>
</protein>
<evidence type="ECO:0000313" key="2">
    <source>
        <dbReference type="Proteomes" id="UP001233172"/>
    </source>
</evidence>
<accession>A0AAD8BEV6</accession>
<reference evidence="1" key="2">
    <citation type="submission" date="2023-04" db="EMBL/GenBank/DDBJ databases">
        <authorList>
            <person name="Bu L."/>
            <person name="Lu L."/>
            <person name="Laidemitt M.R."/>
            <person name="Zhang S.M."/>
            <person name="Mutuku M."/>
            <person name="Mkoji G."/>
            <person name="Steinauer M."/>
            <person name="Loker E.S."/>
        </authorList>
    </citation>
    <scope>NUCLEOTIDE SEQUENCE</scope>
    <source>
        <strain evidence="1">KasaAsao</strain>
        <tissue evidence="1">Whole Snail</tissue>
    </source>
</reference>
<comment type="caution">
    <text evidence="1">The sequence shown here is derived from an EMBL/GenBank/DDBJ whole genome shotgun (WGS) entry which is preliminary data.</text>
</comment>
<reference evidence="1" key="1">
    <citation type="journal article" date="2023" name="PLoS Negl. Trop. Dis.">
        <title>A genome sequence for Biomphalaria pfeifferi, the major vector snail for the human-infecting parasite Schistosoma mansoni.</title>
        <authorList>
            <person name="Bu L."/>
            <person name="Lu L."/>
            <person name="Laidemitt M.R."/>
            <person name="Zhang S.M."/>
            <person name="Mutuku M."/>
            <person name="Mkoji G."/>
            <person name="Steinauer M."/>
            <person name="Loker E.S."/>
        </authorList>
    </citation>
    <scope>NUCLEOTIDE SEQUENCE</scope>
    <source>
        <strain evidence="1">KasaAsao</strain>
    </source>
</reference>
<gene>
    <name evidence="1" type="ORF">Bpfe_017191</name>
</gene>